<gene>
    <name evidence="2" type="ORF">CCAX7_23450</name>
</gene>
<organism evidence="2 3">
    <name type="scientific">Capsulimonas corticalis</name>
    <dbReference type="NCBI Taxonomy" id="2219043"/>
    <lineage>
        <taxon>Bacteria</taxon>
        <taxon>Bacillati</taxon>
        <taxon>Armatimonadota</taxon>
        <taxon>Armatimonadia</taxon>
        <taxon>Capsulimonadales</taxon>
        <taxon>Capsulimonadaceae</taxon>
        <taxon>Capsulimonas</taxon>
    </lineage>
</organism>
<keyword evidence="3" id="KW-1185">Reference proteome</keyword>
<reference evidence="2 3" key="1">
    <citation type="journal article" date="2019" name="Int. J. Syst. Evol. Microbiol.">
        <title>Capsulimonas corticalis gen. nov., sp. nov., an aerobic capsulated bacterium, of a novel bacterial order, Capsulimonadales ord. nov., of the class Armatimonadia of the phylum Armatimonadetes.</title>
        <authorList>
            <person name="Li J."/>
            <person name="Kudo C."/>
            <person name="Tonouchi A."/>
        </authorList>
    </citation>
    <scope>NUCLEOTIDE SEQUENCE [LARGE SCALE GENOMIC DNA]</scope>
    <source>
        <strain evidence="2 3">AX-7</strain>
    </source>
</reference>
<accession>A0A402CV69</accession>
<sequence length="479" mass="53068">MSDHKFRLLPRPPRDAFFSWLLRVSSFGFALFCYDAYRHNFQINPSKPVGHILIQALFLAAPVLWAFALVRLPQSVVEGETILCRNSVRDLVARNWWSILLYLTPAMTGCLLLAGQALQNPAAIMIVPMSLGTALFTGVVLFIAAACAASVRFTGGALSRLSDGLRLGISLFLPWEKIGSVVRSGEVYGFCAPGMDGVTGGYYRIKDPETRQWLDGALTEVGARIRNQPAPLDFALQFAALAISLGAIALGYWLYGVRRMDWQDVLLIESAIAYGAIAGMEMLRGFARVERLKPASRRQDAVAPNKAADYTDDNESWIVTEEDGRKVTRRVVFGEAPDRDADDWNSMVDLGFVLPRERQTPLQRVAGDALKYDGEVLNGGHLQYFENRGEAHAEDTIRALEALGARDHQAILTAALAAWRGQSRKPIRSALEYSRKANEGEFDALDSQYYAAQPDLNSYLRAYLAKNRDGFIVDRPLDG</sequence>
<evidence type="ECO:0000259" key="1">
    <source>
        <dbReference type="Pfam" id="PF14300"/>
    </source>
</evidence>
<evidence type="ECO:0000313" key="2">
    <source>
        <dbReference type="EMBL" id="BDI30294.1"/>
    </source>
</evidence>
<dbReference type="Pfam" id="PF14300">
    <property type="entry name" value="DMP19"/>
    <property type="match status" value="1"/>
</dbReference>
<dbReference type="Proteomes" id="UP000287394">
    <property type="component" value="Chromosome"/>
</dbReference>
<name>A0A402CV69_9BACT</name>
<proteinExistence type="predicted"/>
<feature type="domain" description="DNA mimic protein DMP19 C-terminal" evidence="1">
    <location>
        <begin position="360"/>
        <end position="467"/>
    </location>
</feature>
<protein>
    <recommendedName>
        <fullName evidence="1">DNA mimic protein DMP19 C-terminal domain-containing protein</fullName>
    </recommendedName>
</protein>
<dbReference type="InterPro" id="IPR025402">
    <property type="entry name" value="DMP19_C"/>
</dbReference>
<dbReference type="AlphaFoldDB" id="A0A402CV69"/>
<dbReference type="EMBL" id="AP025739">
    <property type="protein sequence ID" value="BDI30294.1"/>
    <property type="molecule type" value="Genomic_DNA"/>
</dbReference>
<dbReference type="KEGG" id="ccot:CCAX7_23450"/>
<evidence type="ECO:0000313" key="3">
    <source>
        <dbReference type="Proteomes" id="UP000287394"/>
    </source>
</evidence>
<dbReference type="RefSeq" id="WP_119321261.1">
    <property type="nucleotide sequence ID" value="NZ_AP025739.1"/>
</dbReference>
<dbReference type="OrthoDB" id="2216871at2"/>
<dbReference type="Gene3D" id="1.20.1420.60">
    <property type="match status" value="1"/>
</dbReference>